<comment type="similarity">
    <text evidence="7 8">Belongs to the PINc/VapC protein family.</text>
</comment>
<dbReference type="SUPFAM" id="SSF88723">
    <property type="entry name" value="PIN domain-like"/>
    <property type="match status" value="1"/>
</dbReference>
<evidence type="ECO:0000256" key="3">
    <source>
        <dbReference type="ARBA" id="ARBA00022722"/>
    </source>
</evidence>
<keyword evidence="4 8" id="KW-0479">Metal-binding</keyword>
<dbReference type="OrthoDB" id="9815354at2"/>
<protein>
    <recommendedName>
        <fullName evidence="8">Ribonuclease VapC</fullName>
        <shortName evidence="8">RNase VapC</shortName>
        <ecNumber evidence="8">3.1.-.-</ecNumber>
    </recommendedName>
    <alternativeName>
        <fullName evidence="8">Toxin VapC</fullName>
    </alternativeName>
</protein>
<evidence type="ECO:0000256" key="7">
    <source>
        <dbReference type="ARBA" id="ARBA00038093"/>
    </source>
</evidence>
<proteinExistence type="inferred from homology"/>
<keyword evidence="11" id="KW-1185">Reference proteome</keyword>
<dbReference type="GO" id="GO:0090729">
    <property type="term" value="F:toxin activity"/>
    <property type="evidence" value="ECO:0007669"/>
    <property type="project" value="UniProtKB-KW"/>
</dbReference>
<keyword evidence="6 8" id="KW-0460">Magnesium</keyword>
<dbReference type="PANTHER" id="PTHR33653">
    <property type="entry name" value="RIBONUCLEASE VAPC2"/>
    <property type="match status" value="1"/>
</dbReference>
<evidence type="ECO:0000256" key="5">
    <source>
        <dbReference type="ARBA" id="ARBA00022801"/>
    </source>
</evidence>
<evidence type="ECO:0000256" key="8">
    <source>
        <dbReference type="HAMAP-Rule" id="MF_00265"/>
    </source>
</evidence>
<dbReference type="Pfam" id="PF01850">
    <property type="entry name" value="PIN"/>
    <property type="match status" value="1"/>
</dbReference>
<gene>
    <name evidence="8" type="primary">vapC</name>
    <name evidence="10" type="ORF">E9998_03290</name>
</gene>
<feature type="binding site" evidence="8">
    <location>
        <position position="6"/>
    </location>
    <ligand>
        <name>Mg(2+)</name>
        <dbReference type="ChEBI" id="CHEBI:18420"/>
    </ligand>
</feature>
<dbReference type="InterPro" id="IPR002716">
    <property type="entry name" value="PIN_dom"/>
</dbReference>
<feature type="domain" description="PIN" evidence="9">
    <location>
        <begin position="3"/>
        <end position="125"/>
    </location>
</feature>
<organism evidence="10 11">
    <name type="scientific">Glycomyces paridis</name>
    <dbReference type="NCBI Taxonomy" id="2126555"/>
    <lineage>
        <taxon>Bacteria</taxon>
        <taxon>Bacillati</taxon>
        <taxon>Actinomycetota</taxon>
        <taxon>Actinomycetes</taxon>
        <taxon>Glycomycetales</taxon>
        <taxon>Glycomycetaceae</taxon>
        <taxon>Glycomyces</taxon>
    </lineage>
</organism>
<dbReference type="AlphaFoldDB" id="A0A4S8PP06"/>
<reference evidence="10 11" key="1">
    <citation type="journal article" date="2018" name="Int. J. Syst. Evol. Microbiol.">
        <title>Glycomyces paridis sp. nov., isolated from the medicinal plant Paris polyphylla.</title>
        <authorList>
            <person name="Fang X.M."/>
            <person name="Bai J.L."/>
            <person name="Su J."/>
            <person name="Zhao L.L."/>
            <person name="Liu H.Y."/>
            <person name="Ma B.P."/>
            <person name="Zhang Y.Q."/>
            <person name="Yu L.Y."/>
        </authorList>
    </citation>
    <scope>NUCLEOTIDE SEQUENCE [LARGE SCALE GENOMIC DNA]</scope>
    <source>
        <strain evidence="10 11">CPCC 204357</strain>
    </source>
</reference>
<evidence type="ECO:0000256" key="1">
    <source>
        <dbReference type="ARBA" id="ARBA00001946"/>
    </source>
</evidence>
<dbReference type="Proteomes" id="UP000305792">
    <property type="component" value="Unassembled WGS sequence"/>
</dbReference>
<comment type="cofactor">
    <cofactor evidence="1 8">
        <name>Mg(2+)</name>
        <dbReference type="ChEBI" id="CHEBI:18420"/>
    </cofactor>
</comment>
<keyword evidence="5 8" id="KW-0378">Hydrolase</keyword>
<evidence type="ECO:0000259" key="9">
    <source>
        <dbReference type="Pfam" id="PF01850"/>
    </source>
</evidence>
<dbReference type="GO" id="GO:0016787">
    <property type="term" value="F:hydrolase activity"/>
    <property type="evidence" value="ECO:0007669"/>
    <property type="project" value="UniProtKB-KW"/>
</dbReference>
<evidence type="ECO:0000256" key="2">
    <source>
        <dbReference type="ARBA" id="ARBA00022649"/>
    </source>
</evidence>
<evidence type="ECO:0000313" key="11">
    <source>
        <dbReference type="Proteomes" id="UP000305792"/>
    </source>
</evidence>
<keyword evidence="8" id="KW-0800">Toxin</keyword>
<feature type="binding site" evidence="8">
    <location>
        <position position="105"/>
    </location>
    <ligand>
        <name>Mg(2+)</name>
        <dbReference type="ChEBI" id="CHEBI:18420"/>
    </ligand>
</feature>
<accession>A0A4S8PP06</accession>
<dbReference type="EMBL" id="STGX01000002">
    <property type="protein sequence ID" value="THV31402.1"/>
    <property type="molecule type" value="Genomic_DNA"/>
</dbReference>
<evidence type="ECO:0000313" key="10">
    <source>
        <dbReference type="EMBL" id="THV31402.1"/>
    </source>
</evidence>
<dbReference type="InterPro" id="IPR050556">
    <property type="entry name" value="Type_II_TA_system_RNase"/>
</dbReference>
<dbReference type="HAMAP" id="MF_00265">
    <property type="entry name" value="VapC_Nob1"/>
    <property type="match status" value="1"/>
</dbReference>
<comment type="function">
    <text evidence="8">Toxic component of a toxin-antitoxin (TA) system. An RNase.</text>
</comment>
<dbReference type="EC" id="3.1.-.-" evidence="8"/>
<dbReference type="GO" id="GO:0004540">
    <property type="term" value="F:RNA nuclease activity"/>
    <property type="evidence" value="ECO:0007669"/>
    <property type="project" value="InterPro"/>
</dbReference>
<evidence type="ECO:0000256" key="4">
    <source>
        <dbReference type="ARBA" id="ARBA00022723"/>
    </source>
</evidence>
<dbReference type="RefSeq" id="WP_136528275.1">
    <property type="nucleotide sequence ID" value="NZ_STGX01000002.1"/>
</dbReference>
<name>A0A4S8PP06_9ACTN</name>
<evidence type="ECO:0000256" key="6">
    <source>
        <dbReference type="ARBA" id="ARBA00022842"/>
    </source>
</evidence>
<keyword evidence="3 8" id="KW-0540">Nuclease</keyword>
<dbReference type="Gene3D" id="3.40.50.1010">
    <property type="entry name" value="5'-nuclease"/>
    <property type="match status" value="1"/>
</dbReference>
<dbReference type="GO" id="GO:0000287">
    <property type="term" value="F:magnesium ion binding"/>
    <property type="evidence" value="ECO:0007669"/>
    <property type="project" value="UniProtKB-UniRule"/>
</dbReference>
<comment type="caution">
    <text evidence="10">The sequence shown here is derived from an EMBL/GenBank/DDBJ whole genome shotgun (WGS) entry which is preliminary data.</text>
</comment>
<keyword evidence="2 8" id="KW-1277">Toxin-antitoxin system</keyword>
<dbReference type="PANTHER" id="PTHR33653:SF1">
    <property type="entry name" value="RIBONUCLEASE VAPC2"/>
    <property type="match status" value="1"/>
</dbReference>
<dbReference type="InterPro" id="IPR029060">
    <property type="entry name" value="PIN-like_dom_sf"/>
</dbReference>
<dbReference type="CDD" id="cd18731">
    <property type="entry name" value="PIN_NgFitB-like"/>
    <property type="match status" value="1"/>
</dbReference>
<dbReference type="InterPro" id="IPR022907">
    <property type="entry name" value="VapC_family"/>
</dbReference>
<sequence length="140" mass="15048">MVVVVDTNVVSELIRAEPEPAVLDWFDGLPGVEPHLTATTVLELYFGAGRLPEGSRKTQLMNRIDIMVHEIFRGRVLAYDAVAAEIGGGLMADLERRGRAIGLADVEIAAVCSAAGAPLATRNTKHFEGLGLVLINPWSE</sequence>